<proteinExistence type="predicted"/>
<dbReference type="Pfam" id="PF05056">
    <property type="entry name" value="DUF674"/>
    <property type="match status" value="1"/>
</dbReference>
<evidence type="ECO:0000313" key="1">
    <source>
        <dbReference type="EMBL" id="KEH22913.1"/>
    </source>
</evidence>
<reference evidence="1 3" key="1">
    <citation type="journal article" date="2011" name="Nature">
        <title>The Medicago genome provides insight into the evolution of rhizobial symbioses.</title>
        <authorList>
            <person name="Young N.D."/>
            <person name="Debelle F."/>
            <person name="Oldroyd G.E."/>
            <person name="Geurts R."/>
            <person name="Cannon S.B."/>
            <person name="Udvardi M.K."/>
            <person name="Benedito V.A."/>
            <person name="Mayer K.F."/>
            <person name="Gouzy J."/>
            <person name="Schoof H."/>
            <person name="Van de Peer Y."/>
            <person name="Proost S."/>
            <person name="Cook D.R."/>
            <person name="Meyers B.C."/>
            <person name="Spannagl M."/>
            <person name="Cheung F."/>
            <person name="De Mita S."/>
            <person name="Krishnakumar V."/>
            <person name="Gundlach H."/>
            <person name="Zhou S."/>
            <person name="Mudge J."/>
            <person name="Bharti A.K."/>
            <person name="Murray J.D."/>
            <person name="Naoumkina M.A."/>
            <person name="Rosen B."/>
            <person name="Silverstein K.A."/>
            <person name="Tang H."/>
            <person name="Rombauts S."/>
            <person name="Zhao P.X."/>
            <person name="Zhou P."/>
            <person name="Barbe V."/>
            <person name="Bardou P."/>
            <person name="Bechner M."/>
            <person name="Bellec A."/>
            <person name="Berger A."/>
            <person name="Berges H."/>
            <person name="Bidwell S."/>
            <person name="Bisseling T."/>
            <person name="Choisne N."/>
            <person name="Couloux A."/>
            <person name="Denny R."/>
            <person name="Deshpande S."/>
            <person name="Dai X."/>
            <person name="Doyle J.J."/>
            <person name="Dudez A.M."/>
            <person name="Farmer A.D."/>
            <person name="Fouteau S."/>
            <person name="Franken C."/>
            <person name="Gibelin C."/>
            <person name="Gish J."/>
            <person name="Goldstein S."/>
            <person name="Gonzalez A.J."/>
            <person name="Green P.J."/>
            <person name="Hallab A."/>
            <person name="Hartog M."/>
            <person name="Hua A."/>
            <person name="Humphray S.J."/>
            <person name="Jeong D.H."/>
            <person name="Jing Y."/>
            <person name="Jocker A."/>
            <person name="Kenton S.M."/>
            <person name="Kim D.J."/>
            <person name="Klee K."/>
            <person name="Lai H."/>
            <person name="Lang C."/>
            <person name="Lin S."/>
            <person name="Macmil S.L."/>
            <person name="Magdelenat G."/>
            <person name="Matthews L."/>
            <person name="McCorrison J."/>
            <person name="Monaghan E.L."/>
            <person name="Mun J.H."/>
            <person name="Najar F.Z."/>
            <person name="Nicholson C."/>
            <person name="Noirot C."/>
            <person name="O'Bleness M."/>
            <person name="Paule C.R."/>
            <person name="Poulain J."/>
            <person name="Prion F."/>
            <person name="Qin B."/>
            <person name="Qu C."/>
            <person name="Retzel E.F."/>
            <person name="Riddle C."/>
            <person name="Sallet E."/>
            <person name="Samain S."/>
            <person name="Samson N."/>
            <person name="Sanders I."/>
            <person name="Saurat O."/>
            <person name="Scarpelli C."/>
            <person name="Schiex T."/>
            <person name="Segurens B."/>
            <person name="Severin A.J."/>
            <person name="Sherrier D.J."/>
            <person name="Shi R."/>
            <person name="Sims S."/>
            <person name="Singer S.R."/>
            <person name="Sinharoy S."/>
            <person name="Sterck L."/>
            <person name="Viollet A."/>
            <person name="Wang B.B."/>
            <person name="Wang K."/>
            <person name="Wang M."/>
            <person name="Wang X."/>
            <person name="Warfsmann J."/>
            <person name="Weissenbach J."/>
            <person name="White D.D."/>
            <person name="White J.D."/>
            <person name="Wiley G.B."/>
            <person name="Wincker P."/>
            <person name="Xing Y."/>
            <person name="Yang L."/>
            <person name="Yao Z."/>
            <person name="Ying F."/>
            <person name="Zhai J."/>
            <person name="Zhou L."/>
            <person name="Zuber A."/>
            <person name="Denarie J."/>
            <person name="Dixon R.A."/>
            <person name="May G.D."/>
            <person name="Schwartz D.C."/>
            <person name="Rogers J."/>
            <person name="Quetier F."/>
            <person name="Town C.D."/>
            <person name="Roe B.A."/>
        </authorList>
    </citation>
    <scope>NUCLEOTIDE SEQUENCE [LARGE SCALE GENOMIC DNA]</scope>
    <source>
        <strain evidence="1">A17</strain>
        <strain evidence="2 3">cv. Jemalong A17</strain>
    </source>
</reference>
<dbReference type="EnsemblPlants" id="KEH22913">
    <property type="protein sequence ID" value="KEH22913"/>
    <property type="gene ID" value="MTR_7g062270"/>
</dbReference>
<reference evidence="1 3" key="2">
    <citation type="journal article" date="2014" name="BMC Genomics">
        <title>An improved genome release (version Mt4.0) for the model legume Medicago truncatula.</title>
        <authorList>
            <person name="Tang H."/>
            <person name="Krishnakumar V."/>
            <person name="Bidwell S."/>
            <person name="Rosen B."/>
            <person name="Chan A."/>
            <person name="Zhou S."/>
            <person name="Gentzbittel L."/>
            <person name="Childs K.L."/>
            <person name="Yandell M."/>
            <person name="Gundlach H."/>
            <person name="Mayer K.F."/>
            <person name="Schwartz D.C."/>
            <person name="Town C.D."/>
        </authorList>
    </citation>
    <scope>GENOME REANNOTATION</scope>
    <source>
        <strain evidence="1">A17</strain>
        <strain evidence="2 3">cv. Jemalong A17</strain>
    </source>
</reference>
<dbReference type="InterPro" id="IPR007750">
    <property type="entry name" value="DUF674"/>
</dbReference>
<name>A0A072U1A9_MEDTR</name>
<dbReference type="AlphaFoldDB" id="A0A072U1A9"/>
<dbReference type="Proteomes" id="UP000002051">
    <property type="component" value="Unassembled WGS sequence"/>
</dbReference>
<protein>
    <submittedName>
        <fullName evidence="1">DUF674 family protein</fullName>
    </submittedName>
</protein>
<dbReference type="PANTHER" id="PTHR33103">
    <property type="entry name" value="OS01G0153900 PROTEIN"/>
    <property type="match status" value="1"/>
</dbReference>
<dbReference type="PANTHER" id="PTHR33103:SF102">
    <property type="entry name" value="DUF674 FAMILY PROTEIN"/>
    <property type="match status" value="1"/>
</dbReference>
<gene>
    <name evidence="1" type="ordered locus">MTR_7g062270</name>
</gene>
<evidence type="ECO:0000313" key="3">
    <source>
        <dbReference type="Proteomes" id="UP000002051"/>
    </source>
</evidence>
<dbReference type="STRING" id="3880.A0A072U1A9"/>
<organism evidence="1 3">
    <name type="scientific">Medicago truncatula</name>
    <name type="common">Barrel medic</name>
    <name type="synonym">Medicago tribuloides</name>
    <dbReference type="NCBI Taxonomy" id="3880"/>
    <lineage>
        <taxon>Eukaryota</taxon>
        <taxon>Viridiplantae</taxon>
        <taxon>Streptophyta</taxon>
        <taxon>Embryophyta</taxon>
        <taxon>Tracheophyta</taxon>
        <taxon>Spermatophyta</taxon>
        <taxon>Magnoliopsida</taxon>
        <taxon>eudicotyledons</taxon>
        <taxon>Gunneridae</taxon>
        <taxon>Pentapetalae</taxon>
        <taxon>rosids</taxon>
        <taxon>fabids</taxon>
        <taxon>Fabales</taxon>
        <taxon>Fabaceae</taxon>
        <taxon>Papilionoideae</taxon>
        <taxon>50 kb inversion clade</taxon>
        <taxon>NPAAA clade</taxon>
        <taxon>Hologalegina</taxon>
        <taxon>IRL clade</taxon>
        <taxon>Trifolieae</taxon>
        <taxon>Medicago</taxon>
    </lineage>
</organism>
<reference evidence="2" key="3">
    <citation type="submission" date="2015-04" db="UniProtKB">
        <authorList>
            <consortium name="EnsemblPlants"/>
        </authorList>
    </citation>
    <scope>IDENTIFICATION</scope>
    <source>
        <strain evidence="2">cv. Jemalong A17</strain>
    </source>
</reference>
<keyword evidence="3" id="KW-1185">Reference proteome</keyword>
<sequence>MASTQTEEAYVPFKLVVNEESNKVMYAEAEKNFVDVLFSFLTFPLGTIARLVQKESSMGPVNVGCLNTFYHSVADLGDECMLSETTKQMLLQPINFAEDYCNTLKLNIDDTQPTKFLVCTNFNGCYYRDMTTSTYKDKYKCRCGHSFTVQIFLKHIRQGFVTGVTTFVITDDLTIKPNCIAYTSFKTTLPQCVRRQKKSSSLKGLQRKINISFNRRRDRLRSRRLLILKNNRHRLHKQIQQGQVKKVHGQFPKIITQIPKILSQFWMHDFIEKVVEVAGDGRCGFRAVAGLRNLSLDDHQMICYQLHKEIISEGNTRYQRMINDDRRYKEVLGALTFYGIGHVPPDKLMTMSYMSFLNAQKYNHAVVLLSTQKVESETFFAYNLGQRK</sequence>
<accession>A0A072U1A9</accession>
<evidence type="ECO:0000313" key="2">
    <source>
        <dbReference type="EnsemblPlants" id="KEH22913"/>
    </source>
</evidence>
<dbReference type="HOGENOM" id="CLU_712454_0_0_1"/>
<dbReference type="EMBL" id="CM001223">
    <property type="protein sequence ID" value="KEH22913.1"/>
    <property type="molecule type" value="Genomic_DNA"/>
</dbReference>